<evidence type="ECO:0000256" key="4">
    <source>
        <dbReference type="ARBA" id="ARBA00022692"/>
    </source>
</evidence>
<evidence type="ECO:0000256" key="1">
    <source>
        <dbReference type="ARBA" id="ARBA00004141"/>
    </source>
</evidence>
<gene>
    <name evidence="9" type="ORF">PENSTE_c018G00328</name>
</gene>
<dbReference type="PANTHER" id="PTHR43791">
    <property type="entry name" value="PERMEASE-RELATED"/>
    <property type="match status" value="1"/>
</dbReference>
<dbReference type="Gene3D" id="1.20.1250.20">
    <property type="entry name" value="MFS general substrate transporter like domains"/>
    <property type="match status" value="2"/>
</dbReference>
<dbReference type="OrthoDB" id="3639251at2759"/>
<feature type="transmembrane region" description="Helical" evidence="7">
    <location>
        <begin position="428"/>
        <end position="451"/>
    </location>
</feature>
<name>A0A1V6SWK5_9EURO</name>
<dbReference type="GO" id="GO:0022857">
    <property type="term" value="F:transmembrane transporter activity"/>
    <property type="evidence" value="ECO:0007669"/>
    <property type="project" value="InterPro"/>
</dbReference>
<evidence type="ECO:0000256" key="7">
    <source>
        <dbReference type="SAM" id="Phobius"/>
    </source>
</evidence>
<feature type="transmembrane region" description="Helical" evidence="7">
    <location>
        <begin position="369"/>
        <end position="388"/>
    </location>
</feature>
<feature type="transmembrane region" description="Helical" evidence="7">
    <location>
        <begin position="463"/>
        <end position="483"/>
    </location>
</feature>
<dbReference type="GO" id="GO:0016020">
    <property type="term" value="C:membrane"/>
    <property type="evidence" value="ECO:0007669"/>
    <property type="project" value="UniProtKB-SubCell"/>
</dbReference>
<keyword evidence="5 7" id="KW-1133">Transmembrane helix</keyword>
<comment type="caution">
    <text evidence="9">The sequence shown here is derived from an EMBL/GenBank/DDBJ whole genome shotgun (WGS) entry which is preliminary data.</text>
</comment>
<reference evidence="10" key="1">
    <citation type="journal article" date="2017" name="Nat. Microbiol.">
        <title>Global analysis of biosynthetic gene clusters reveals vast potential of secondary metabolite production in Penicillium species.</title>
        <authorList>
            <person name="Nielsen J.C."/>
            <person name="Grijseels S."/>
            <person name="Prigent S."/>
            <person name="Ji B."/>
            <person name="Dainat J."/>
            <person name="Nielsen K.F."/>
            <person name="Frisvad J.C."/>
            <person name="Workman M."/>
            <person name="Nielsen J."/>
        </authorList>
    </citation>
    <scope>NUCLEOTIDE SEQUENCE [LARGE SCALE GENOMIC DNA]</scope>
    <source>
        <strain evidence="10">IBT 24891</strain>
    </source>
</reference>
<dbReference type="InterPro" id="IPR020846">
    <property type="entry name" value="MFS_dom"/>
</dbReference>
<dbReference type="PROSITE" id="PS50850">
    <property type="entry name" value="MFS"/>
    <property type="match status" value="1"/>
</dbReference>
<comment type="similarity">
    <text evidence="2">Belongs to the major facilitator superfamily.</text>
</comment>
<keyword evidence="6 7" id="KW-0472">Membrane</keyword>
<sequence length="506" mass="55829">MERTSFQDRQCQVFMATETFNGRHSPIGMNVLIDDPDKENEYSHVELSPEAQSISQFTNSEKKRIIRRIDMRLLPILGAMYSISLIDRTNLGLALVAGMQEELDLAVGNRYTVVVMLFFISYILFEIPSNLVLPKAGAANWLSFLGASFGGILIGMGFTKSWGTMAVCRTLLGIAESGFLPGCTYLITSWYTRFEVGKRMSIFWTLSVLANGFAAIIAYALTLLDGKQGLSGWRWIFIVEGAATMGICLAGWLIIIDFPSKAGNFLKPAEKQFIIDRINDDRGDAEEDKVTFSKILFHLKDWKIYFWSFNLMSSTLPGYAYSYFLPVILRDGMGYSQTQSQLLSCPPYVLAAIIGLISGWLGDRWKIRGPIIAVHQVLTAVGMLITVFGKSNAARYFGAFLGIGFLQFCVPGVLTFQANNIISHPKRAVASAVCIIGGGIGGIVASCAFVASESPSYPTGVWVTFALSMTSVAFIIVLDIYFWRKNKAAKAGIALIEGREGWLFTL</sequence>
<proteinExistence type="inferred from homology"/>
<evidence type="ECO:0000313" key="10">
    <source>
        <dbReference type="Proteomes" id="UP000191285"/>
    </source>
</evidence>
<feature type="transmembrane region" description="Helical" evidence="7">
    <location>
        <begin position="394"/>
        <end position="416"/>
    </location>
</feature>
<dbReference type="FunFam" id="1.20.1250.20:FF:000018">
    <property type="entry name" value="MFS transporter permease"/>
    <property type="match status" value="1"/>
</dbReference>
<feature type="transmembrane region" description="Helical" evidence="7">
    <location>
        <begin position="202"/>
        <end position="221"/>
    </location>
</feature>
<dbReference type="EMBL" id="MLKD01000018">
    <property type="protein sequence ID" value="OQE18346.1"/>
    <property type="molecule type" value="Genomic_DNA"/>
</dbReference>
<dbReference type="InterPro" id="IPR036259">
    <property type="entry name" value="MFS_trans_sf"/>
</dbReference>
<evidence type="ECO:0000313" key="9">
    <source>
        <dbReference type="EMBL" id="OQE18346.1"/>
    </source>
</evidence>
<evidence type="ECO:0000256" key="5">
    <source>
        <dbReference type="ARBA" id="ARBA00022989"/>
    </source>
</evidence>
<feature type="domain" description="Major facilitator superfamily (MFS) profile" evidence="8">
    <location>
        <begin position="73"/>
        <end position="487"/>
    </location>
</feature>
<feature type="transmembrane region" description="Helical" evidence="7">
    <location>
        <begin position="233"/>
        <end position="255"/>
    </location>
</feature>
<protein>
    <recommendedName>
        <fullName evidence="8">Major facilitator superfamily (MFS) profile domain-containing protein</fullName>
    </recommendedName>
</protein>
<dbReference type="Proteomes" id="UP000191285">
    <property type="component" value="Unassembled WGS sequence"/>
</dbReference>
<feature type="transmembrane region" description="Helical" evidence="7">
    <location>
        <begin position="304"/>
        <end position="329"/>
    </location>
</feature>
<feature type="transmembrane region" description="Helical" evidence="7">
    <location>
        <begin position="341"/>
        <end position="362"/>
    </location>
</feature>
<dbReference type="InterPro" id="IPR011701">
    <property type="entry name" value="MFS"/>
</dbReference>
<accession>A0A1V6SWK5</accession>
<dbReference type="FunFam" id="1.20.1250.20:FF:000013">
    <property type="entry name" value="MFS general substrate transporter"/>
    <property type="match status" value="1"/>
</dbReference>
<comment type="subcellular location">
    <subcellularLocation>
        <location evidence="1">Membrane</location>
        <topology evidence="1">Multi-pass membrane protein</topology>
    </subcellularLocation>
</comment>
<feature type="transmembrane region" description="Helical" evidence="7">
    <location>
        <begin position="69"/>
        <end position="86"/>
    </location>
</feature>
<evidence type="ECO:0000256" key="2">
    <source>
        <dbReference type="ARBA" id="ARBA00008335"/>
    </source>
</evidence>
<keyword evidence="10" id="KW-1185">Reference proteome</keyword>
<keyword evidence="3" id="KW-0813">Transport</keyword>
<dbReference type="PANTHER" id="PTHR43791:SF3">
    <property type="entry name" value="MAJOR FACILITATOR SUPERFAMILY (MFS) PROFILE DOMAIN-CONTAINING PROTEIN"/>
    <property type="match status" value="1"/>
</dbReference>
<feature type="transmembrane region" description="Helical" evidence="7">
    <location>
        <begin position="106"/>
        <end position="125"/>
    </location>
</feature>
<dbReference type="AlphaFoldDB" id="A0A1V6SWK5"/>
<feature type="transmembrane region" description="Helical" evidence="7">
    <location>
        <begin position="170"/>
        <end position="190"/>
    </location>
</feature>
<feature type="transmembrane region" description="Helical" evidence="7">
    <location>
        <begin position="137"/>
        <end position="158"/>
    </location>
</feature>
<organism evidence="9 10">
    <name type="scientific">Penicillium steckii</name>
    <dbReference type="NCBI Taxonomy" id="303698"/>
    <lineage>
        <taxon>Eukaryota</taxon>
        <taxon>Fungi</taxon>
        <taxon>Dikarya</taxon>
        <taxon>Ascomycota</taxon>
        <taxon>Pezizomycotina</taxon>
        <taxon>Eurotiomycetes</taxon>
        <taxon>Eurotiomycetidae</taxon>
        <taxon>Eurotiales</taxon>
        <taxon>Aspergillaceae</taxon>
        <taxon>Penicillium</taxon>
    </lineage>
</organism>
<dbReference type="STRING" id="303698.A0A1V6SWK5"/>
<evidence type="ECO:0000256" key="6">
    <source>
        <dbReference type="ARBA" id="ARBA00023136"/>
    </source>
</evidence>
<dbReference type="SUPFAM" id="SSF103473">
    <property type="entry name" value="MFS general substrate transporter"/>
    <property type="match status" value="1"/>
</dbReference>
<dbReference type="Pfam" id="PF07690">
    <property type="entry name" value="MFS_1"/>
    <property type="match status" value="1"/>
</dbReference>
<evidence type="ECO:0000259" key="8">
    <source>
        <dbReference type="PROSITE" id="PS50850"/>
    </source>
</evidence>
<evidence type="ECO:0000256" key="3">
    <source>
        <dbReference type="ARBA" id="ARBA00022448"/>
    </source>
</evidence>
<keyword evidence="4 7" id="KW-0812">Transmembrane</keyword>